<dbReference type="Proteomes" id="UP000661918">
    <property type="component" value="Unassembled WGS sequence"/>
</dbReference>
<feature type="region of interest" description="Disordered" evidence="1">
    <location>
        <begin position="197"/>
        <end position="245"/>
    </location>
</feature>
<evidence type="ECO:0000313" key="2">
    <source>
        <dbReference type="EMBL" id="GGM16325.1"/>
    </source>
</evidence>
<evidence type="ECO:0000313" key="3">
    <source>
        <dbReference type="Proteomes" id="UP000661918"/>
    </source>
</evidence>
<dbReference type="EMBL" id="BMOM01000024">
    <property type="protein sequence ID" value="GGM16325.1"/>
    <property type="molecule type" value="Genomic_DNA"/>
</dbReference>
<organism evidence="2 3">
    <name type="scientific">Deinococcus aerophilus</name>
    <dbReference type="NCBI Taxonomy" id="522488"/>
    <lineage>
        <taxon>Bacteria</taxon>
        <taxon>Thermotogati</taxon>
        <taxon>Deinococcota</taxon>
        <taxon>Deinococci</taxon>
        <taxon>Deinococcales</taxon>
        <taxon>Deinococcaceae</taxon>
        <taxon>Deinococcus</taxon>
    </lineage>
</organism>
<name>A0ABQ2GVZ1_9DEIO</name>
<reference evidence="3" key="1">
    <citation type="journal article" date="2019" name="Int. J. Syst. Evol. Microbiol.">
        <title>The Global Catalogue of Microorganisms (GCM) 10K type strain sequencing project: providing services to taxonomists for standard genome sequencing and annotation.</title>
        <authorList>
            <consortium name="The Broad Institute Genomics Platform"/>
            <consortium name="The Broad Institute Genome Sequencing Center for Infectious Disease"/>
            <person name="Wu L."/>
            <person name="Ma J."/>
        </authorList>
    </citation>
    <scope>NUCLEOTIDE SEQUENCE [LARGE SCALE GENOMIC DNA]</scope>
    <source>
        <strain evidence="3">JCM 15443</strain>
    </source>
</reference>
<feature type="region of interest" description="Disordered" evidence="1">
    <location>
        <begin position="103"/>
        <end position="123"/>
    </location>
</feature>
<gene>
    <name evidence="2" type="ORF">GCM10010841_25820</name>
</gene>
<feature type="compositionally biased region" description="Low complexity" evidence="1">
    <location>
        <begin position="205"/>
        <end position="216"/>
    </location>
</feature>
<feature type="compositionally biased region" description="Pro residues" evidence="1">
    <location>
        <begin position="217"/>
        <end position="228"/>
    </location>
</feature>
<dbReference type="RefSeq" id="WP_188904778.1">
    <property type="nucleotide sequence ID" value="NZ_BMOM01000024.1"/>
</dbReference>
<evidence type="ECO:0008006" key="4">
    <source>
        <dbReference type="Google" id="ProtNLM"/>
    </source>
</evidence>
<comment type="caution">
    <text evidence="2">The sequence shown here is derived from an EMBL/GenBank/DDBJ whole genome shotgun (WGS) entry which is preliminary data.</text>
</comment>
<proteinExistence type="predicted"/>
<protein>
    <recommendedName>
        <fullName evidence="4">Helix-turn-helix domain-containing protein</fullName>
    </recommendedName>
</protein>
<evidence type="ECO:0000256" key="1">
    <source>
        <dbReference type="SAM" id="MobiDB-lite"/>
    </source>
</evidence>
<sequence>MSDDQKSGIIRVVKTGGFTVLDNTAANDERLSFKAVGIHTYLMTKPDDWQVYGSHLAKTHKDGRDAVYAGLKELEECGYLIRRVLRDESGKIVGRESVIFERPQAAPEKPSRTRGEPYSGKAALRESRVAENPELLNTDLPVKTDEQELLTFSPLRVEPEAPQPTGTLKERMLALKARKRDTTRTPSALHGEQVVGRAADDAERATPTAVKANAPKAPNPVAGPPSPAVPAGKPARKKAEKTAHPRHGEMWDAIKTALYGDVKVSNASLIGKEATTLLAEDLTPEDVPALVAWLRGLYTYRNPGGMPLKPYHLSSNLTEWRAAQKAPTGPRGSTKVADYLAEKYGEEELF</sequence>
<accession>A0ABQ2GVZ1</accession>
<keyword evidence="3" id="KW-1185">Reference proteome</keyword>